<dbReference type="Gene3D" id="3.30.420.240">
    <property type="match status" value="1"/>
</dbReference>
<name>A0ABW7GKC9_9BURK</name>
<dbReference type="EMBL" id="JBIGHX010000003">
    <property type="protein sequence ID" value="MFG6462302.1"/>
    <property type="molecule type" value="Genomic_DNA"/>
</dbReference>
<organism evidence="1 2">
    <name type="scientific">Pelomonas lactea</name>
    <dbReference type="NCBI Taxonomy" id="3299030"/>
    <lineage>
        <taxon>Bacteria</taxon>
        <taxon>Pseudomonadati</taxon>
        <taxon>Pseudomonadota</taxon>
        <taxon>Betaproteobacteria</taxon>
        <taxon>Burkholderiales</taxon>
        <taxon>Sphaerotilaceae</taxon>
        <taxon>Roseateles</taxon>
    </lineage>
</organism>
<dbReference type="Proteomes" id="UP001606302">
    <property type="component" value="Unassembled WGS sequence"/>
</dbReference>
<protein>
    <recommendedName>
        <fullName evidence="3">Mu-like prophage FluMu protein gp28</fullName>
    </recommendedName>
</protein>
<comment type="caution">
    <text evidence="1">The sequence shown here is derived from an EMBL/GenBank/DDBJ whole genome shotgun (WGS) entry which is preliminary data.</text>
</comment>
<dbReference type="RefSeq" id="WP_394511165.1">
    <property type="nucleotide sequence ID" value="NZ_JBIGHX010000003.1"/>
</dbReference>
<dbReference type="PIRSF" id="PIRSF007056">
    <property type="entry name" value="UCP007056"/>
    <property type="match status" value="1"/>
</dbReference>
<dbReference type="InterPro" id="IPR027417">
    <property type="entry name" value="P-loop_NTPase"/>
</dbReference>
<dbReference type="Gene3D" id="3.40.50.300">
    <property type="entry name" value="P-loop containing nucleotide triphosphate hydrolases"/>
    <property type="match status" value="1"/>
</dbReference>
<reference evidence="1 2" key="1">
    <citation type="submission" date="2024-08" db="EMBL/GenBank/DDBJ databases">
        <authorList>
            <person name="Lu H."/>
        </authorList>
    </citation>
    <scope>NUCLEOTIDE SEQUENCE [LARGE SCALE GENOMIC DNA]</scope>
    <source>
        <strain evidence="1 2">DXS20W</strain>
    </source>
</reference>
<proteinExistence type="predicted"/>
<accession>A0ABW7GKC9</accession>
<gene>
    <name evidence="1" type="ORF">ACG04Q_12040</name>
</gene>
<dbReference type="InterPro" id="IPR012036">
    <property type="entry name" value="Phage_Mu_Gp28"/>
</dbReference>
<sequence>MTSVPFRTPDTAGANVPAVLLPYQQAWIADPSPLKLAEKSRRTGLTWAEAADDVLTASSSRDAGGQNVYYIAYNQDMTIEYIQACSMWVKAFNRAASEIEEGFWDEAEEDKHIKTFTIRFPGSGFRVVALSSRPSNLRGRQGIIVIDEAAFHDKLVELLKAAMAMLIWGGKVRVISTHNGVENPFNVLLTEIRAATRKGTIHHIPFREAVGQGLYRRVCLRLGKAWTAEEEAAWMEGVYSFYGAGAAEELDCIPANSGGAWLSRALIESRMRTELKVLRWECKQGFEMLPEHIRIAECNDWLVAHVLPELLKLDPSLSSYCGEDFGRTGDLTVLSPGQILQNLRRRFPFLVELRNVPFKQQEQVLFYICDRLPRLRKLAMDARGNGQYLAEVAMQRYGALVVEQVMLSETWYRENTAPFKAAFEDDGVELPADADVMNDLRAFEVIRGVPRIPDKRTTDSDGKKRHGDAGVSLLLGHYASRCDYVPIEFASTDDGRISDVLSDYMEN</sequence>
<keyword evidence="2" id="KW-1185">Reference proteome</keyword>
<evidence type="ECO:0008006" key="3">
    <source>
        <dbReference type="Google" id="ProtNLM"/>
    </source>
</evidence>
<evidence type="ECO:0000313" key="1">
    <source>
        <dbReference type="EMBL" id="MFG6462302.1"/>
    </source>
</evidence>
<evidence type="ECO:0000313" key="2">
    <source>
        <dbReference type="Proteomes" id="UP001606302"/>
    </source>
</evidence>